<keyword evidence="5" id="KW-1185">Reference proteome</keyword>
<name>A0ABY6IHR8_STRPE</name>
<keyword evidence="4" id="KW-0378">Hydrolase</keyword>
<dbReference type="Proteomes" id="UP001163878">
    <property type="component" value="Chromosome"/>
</dbReference>
<feature type="region of interest" description="Disordered" evidence="1">
    <location>
        <begin position="237"/>
        <end position="269"/>
    </location>
</feature>
<organism evidence="4 5">
    <name type="scientific">Streptomyces peucetius</name>
    <dbReference type="NCBI Taxonomy" id="1950"/>
    <lineage>
        <taxon>Bacteria</taxon>
        <taxon>Bacillati</taxon>
        <taxon>Actinomycetota</taxon>
        <taxon>Actinomycetes</taxon>
        <taxon>Kitasatosporales</taxon>
        <taxon>Streptomycetaceae</taxon>
        <taxon>Streptomyces</taxon>
    </lineage>
</organism>
<dbReference type="RefSeq" id="WP_264248647.1">
    <property type="nucleotide sequence ID" value="NZ_CP107567.1"/>
</dbReference>
<evidence type="ECO:0000313" key="5">
    <source>
        <dbReference type="Proteomes" id="UP001163878"/>
    </source>
</evidence>
<accession>A0ABY6IHR8</accession>
<dbReference type="PANTHER" id="PTHR30015:SF6">
    <property type="entry name" value="SLL1429 PROTEIN"/>
    <property type="match status" value="1"/>
</dbReference>
<feature type="domain" description="Restriction endonuclease type IV Mrr" evidence="3">
    <location>
        <begin position="122"/>
        <end position="234"/>
    </location>
</feature>
<dbReference type="GO" id="GO:0004519">
    <property type="term" value="F:endonuclease activity"/>
    <property type="evidence" value="ECO:0007669"/>
    <property type="project" value="UniProtKB-KW"/>
</dbReference>
<dbReference type="Pfam" id="PF04471">
    <property type="entry name" value="Mrr_cat"/>
    <property type="match status" value="1"/>
</dbReference>
<keyword evidence="2" id="KW-0812">Transmembrane</keyword>
<dbReference type="InterPro" id="IPR052906">
    <property type="entry name" value="Type_IV_Methyl-Rstrct_Enzyme"/>
</dbReference>
<keyword evidence="2" id="KW-0472">Membrane</keyword>
<dbReference type="InterPro" id="IPR007560">
    <property type="entry name" value="Restrct_endonuc_IV_Mrr"/>
</dbReference>
<reference evidence="4" key="1">
    <citation type="submission" date="2022-10" db="EMBL/GenBank/DDBJ databases">
        <title>Cytochrome P450 Catalyzes Benzene Ring Formation in the Biosynthesis of Trialkyl-Substituted Aromatic Polyketides.</title>
        <authorList>
            <person name="Zhao E."/>
            <person name="Ge H."/>
        </authorList>
    </citation>
    <scope>NUCLEOTIDE SEQUENCE</scope>
    <source>
        <strain evidence="4">NA0869</strain>
    </source>
</reference>
<feature type="transmembrane region" description="Helical" evidence="2">
    <location>
        <begin position="52"/>
        <end position="70"/>
    </location>
</feature>
<keyword evidence="4" id="KW-0255">Endonuclease</keyword>
<evidence type="ECO:0000259" key="3">
    <source>
        <dbReference type="Pfam" id="PF04471"/>
    </source>
</evidence>
<dbReference type="Gene3D" id="3.40.1350.10">
    <property type="match status" value="1"/>
</dbReference>
<dbReference type="InterPro" id="IPR011335">
    <property type="entry name" value="Restrct_endonuc-II-like"/>
</dbReference>
<keyword evidence="2" id="KW-1133">Transmembrane helix</keyword>
<protein>
    <submittedName>
        <fullName evidence="4">Restriction endonuclease</fullName>
    </submittedName>
</protein>
<dbReference type="SUPFAM" id="SSF52980">
    <property type="entry name" value="Restriction endonuclease-like"/>
    <property type="match status" value="1"/>
</dbReference>
<sequence length="269" mass="27916">MTAPPEPSARRRRRPAFSLRRLMVFFGLVALLLCIAGLSLQLVVRTAGERPSVAVAAGALLVVAVLILHGTRRRRAARRLAANLSQLTREAVEAGAAEQERAAASVPDDEEAPDTFEAGDLAAMDPEDFEQAVAALCERDGCRDVEVVGGAGDLGADVIAIAPDGTRVVIQCKRYGPENKVGSQDVQRFGGTCFAVHGAAVAAVVTTGEFTRPAADYAAQCGIRCLDHADLVAWTEGAGPAPWEGEAPRAPTPPAPASGTREQGGGAGT</sequence>
<dbReference type="PANTHER" id="PTHR30015">
    <property type="entry name" value="MRR RESTRICTION SYSTEM PROTEIN"/>
    <property type="match status" value="1"/>
</dbReference>
<evidence type="ECO:0000256" key="1">
    <source>
        <dbReference type="SAM" id="MobiDB-lite"/>
    </source>
</evidence>
<proteinExistence type="predicted"/>
<evidence type="ECO:0000313" key="4">
    <source>
        <dbReference type="EMBL" id="UYQ65452.1"/>
    </source>
</evidence>
<keyword evidence="4" id="KW-0540">Nuclease</keyword>
<feature type="transmembrane region" description="Helical" evidence="2">
    <location>
        <begin position="21"/>
        <end position="40"/>
    </location>
</feature>
<evidence type="ECO:0000256" key="2">
    <source>
        <dbReference type="SAM" id="Phobius"/>
    </source>
</evidence>
<dbReference type="InterPro" id="IPR011856">
    <property type="entry name" value="tRNA_endonuc-like_dom_sf"/>
</dbReference>
<dbReference type="EMBL" id="CP107567">
    <property type="protein sequence ID" value="UYQ65452.1"/>
    <property type="molecule type" value="Genomic_DNA"/>
</dbReference>
<gene>
    <name evidence="4" type="ORF">OGH68_30975</name>
</gene>